<evidence type="ECO:0000256" key="16">
    <source>
        <dbReference type="SAM" id="MobiDB-lite"/>
    </source>
</evidence>
<feature type="region of interest" description="Disordered" evidence="16">
    <location>
        <begin position="1"/>
        <end position="36"/>
    </location>
</feature>
<sequence length="157" mass="18220">MYRRSYVFQTRKEQYQRADEASRAAEPERPADEAWPGATSLAALQGLGERVAAHVQRARALEQRHAGLRRQLDAFQRLGELAGPEDALARQVESNRQRARDLAAERARLERQGTEAQRALDEFRSKYENECECQLLLKEMLERLNKRLKFTLRQLLV</sequence>
<evidence type="ECO:0000256" key="10">
    <source>
        <dbReference type="ARBA" id="ARBA00022754"/>
    </source>
</evidence>
<dbReference type="InterPro" id="IPR042358">
    <property type="entry name" value="BFSP1"/>
</dbReference>
<dbReference type="InterPro" id="IPR039008">
    <property type="entry name" value="IF_rod_dom"/>
</dbReference>
<evidence type="ECO:0000256" key="4">
    <source>
        <dbReference type="ARBA" id="ARBA00019025"/>
    </source>
</evidence>
<evidence type="ECO:0000256" key="9">
    <source>
        <dbReference type="ARBA" id="ARBA00022737"/>
    </source>
</evidence>
<evidence type="ECO:0000256" key="5">
    <source>
        <dbReference type="ARBA" id="ARBA00022475"/>
    </source>
</evidence>
<evidence type="ECO:0000313" key="18">
    <source>
        <dbReference type="EMBL" id="KAK2109557.1"/>
    </source>
</evidence>
<keyword evidence="10" id="KW-0403">Intermediate filament</keyword>
<keyword evidence="11 15" id="KW-0175">Coiled coil</keyword>
<evidence type="ECO:0000256" key="1">
    <source>
        <dbReference type="ARBA" id="ARBA00004245"/>
    </source>
</evidence>
<accession>A0ABQ9VJY1</accession>
<reference evidence="18 19" key="1">
    <citation type="submission" date="2023-05" db="EMBL/GenBank/DDBJ databases">
        <title>B98-5 Cell Line De Novo Hybrid Assembly: An Optical Mapping Approach.</title>
        <authorList>
            <person name="Kananen K."/>
            <person name="Auerbach J.A."/>
            <person name="Kautto E."/>
            <person name="Blachly J.S."/>
        </authorList>
    </citation>
    <scope>NUCLEOTIDE SEQUENCE [LARGE SCALE GENOMIC DNA]</scope>
    <source>
        <strain evidence="18">B95-8</strain>
        <tissue evidence="18">Cell line</tissue>
    </source>
</reference>
<keyword evidence="19" id="KW-1185">Reference proteome</keyword>
<evidence type="ECO:0000256" key="11">
    <source>
        <dbReference type="ARBA" id="ARBA00023054"/>
    </source>
</evidence>
<protein>
    <recommendedName>
        <fullName evidence="4">Filensin</fullName>
    </recommendedName>
    <alternativeName>
        <fullName evidence="14">Beaded filament structural protein 1</fullName>
    </alternativeName>
</protein>
<evidence type="ECO:0000256" key="14">
    <source>
        <dbReference type="ARBA" id="ARBA00031415"/>
    </source>
</evidence>
<evidence type="ECO:0000256" key="15">
    <source>
        <dbReference type="SAM" id="Coils"/>
    </source>
</evidence>
<evidence type="ECO:0000256" key="2">
    <source>
        <dbReference type="ARBA" id="ARBA00004413"/>
    </source>
</evidence>
<evidence type="ECO:0000256" key="8">
    <source>
        <dbReference type="ARBA" id="ARBA00022613"/>
    </source>
</evidence>
<keyword evidence="5" id="KW-1003">Cell membrane</keyword>
<feature type="domain" description="IF rod" evidence="17">
    <location>
        <begin position="40"/>
        <end position="157"/>
    </location>
</feature>
<feature type="compositionally biased region" description="Basic and acidic residues" evidence="16">
    <location>
        <begin position="10"/>
        <end position="32"/>
    </location>
</feature>
<comment type="caution">
    <text evidence="18">The sequence shown here is derived from an EMBL/GenBank/DDBJ whole genome shotgun (WGS) entry which is preliminary data.</text>
</comment>
<dbReference type="PROSITE" id="PS51842">
    <property type="entry name" value="IF_ROD_2"/>
    <property type="match status" value="1"/>
</dbReference>
<keyword evidence="7" id="KW-0597">Phosphoprotein</keyword>
<evidence type="ECO:0000256" key="3">
    <source>
        <dbReference type="ARBA" id="ARBA00004544"/>
    </source>
</evidence>
<evidence type="ECO:0000259" key="17">
    <source>
        <dbReference type="PROSITE" id="PS51842"/>
    </source>
</evidence>
<comment type="subcellular location">
    <subcellularLocation>
        <location evidence="2">Cell membrane</location>
        <topology evidence="2">Peripheral membrane protein</topology>
        <orientation evidence="2">Cytoplasmic side</orientation>
    </subcellularLocation>
    <subcellularLocation>
        <location evidence="3">Cytoplasm</location>
        <location evidence="3">Cell cortex</location>
    </subcellularLocation>
    <subcellularLocation>
        <location evidence="1">Cytoplasm</location>
        <location evidence="1">Cytoskeleton</location>
    </subcellularLocation>
</comment>
<evidence type="ECO:0000256" key="6">
    <source>
        <dbReference type="ARBA" id="ARBA00022490"/>
    </source>
</evidence>
<organism evidence="18 19">
    <name type="scientific">Saguinus oedipus</name>
    <name type="common">Cotton-top tamarin</name>
    <name type="synonym">Oedipomidas oedipus</name>
    <dbReference type="NCBI Taxonomy" id="9490"/>
    <lineage>
        <taxon>Eukaryota</taxon>
        <taxon>Metazoa</taxon>
        <taxon>Chordata</taxon>
        <taxon>Craniata</taxon>
        <taxon>Vertebrata</taxon>
        <taxon>Euteleostomi</taxon>
        <taxon>Mammalia</taxon>
        <taxon>Eutheria</taxon>
        <taxon>Euarchontoglires</taxon>
        <taxon>Primates</taxon>
        <taxon>Haplorrhini</taxon>
        <taxon>Platyrrhini</taxon>
        <taxon>Cebidae</taxon>
        <taxon>Callitrichinae</taxon>
        <taxon>Saguinus</taxon>
    </lineage>
</organism>
<keyword evidence="8" id="KW-0273">Eye lens protein</keyword>
<evidence type="ECO:0000256" key="13">
    <source>
        <dbReference type="ARBA" id="ARBA00023212"/>
    </source>
</evidence>
<evidence type="ECO:0000313" key="19">
    <source>
        <dbReference type="Proteomes" id="UP001266305"/>
    </source>
</evidence>
<dbReference type="EMBL" id="JASSZA010000005">
    <property type="protein sequence ID" value="KAK2109557.1"/>
    <property type="molecule type" value="Genomic_DNA"/>
</dbReference>
<evidence type="ECO:0000256" key="12">
    <source>
        <dbReference type="ARBA" id="ARBA00023136"/>
    </source>
</evidence>
<feature type="coiled-coil region" evidence="15">
    <location>
        <begin position="44"/>
        <end position="126"/>
    </location>
</feature>
<gene>
    <name evidence="18" type="primary">BFSP1_1</name>
    <name evidence="18" type="ORF">P7K49_009303</name>
</gene>
<evidence type="ECO:0000256" key="7">
    <source>
        <dbReference type="ARBA" id="ARBA00022553"/>
    </source>
</evidence>
<name>A0ABQ9VJY1_SAGOE</name>
<dbReference type="Proteomes" id="UP001266305">
    <property type="component" value="Unassembled WGS sequence"/>
</dbReference>
<keyword evidence="6" id="KW-0963">Cytoplasm</keyword>
<proteinExistence type="predicted"/>
<keyword evidence="13" id="KW-0206">Cytoskeleton</keyword>
<dbReference type="PANTHER" id="PTHR14069">
    <property type="entry name" value="FILENSIN"/>
    <property type="match status" value="1"/>
</dbReference>
<dbReference type="PANTHER" id="PTHR14069:SF0">
    <property type="entry name" value="FILENSIN"/>
    <property type="match status" value="1"/>
</dbReference>
<keyword evidence="12" id="KW-0472">Membrane</keyword>
<keyword evidence="9" id="KW-0677">Repeat</keyword>